<reference evidence="4 5" key="2">
    <citation type="submission" date="2019-09" db="EMBL/GenBank/DDBJ databases">
        <authorList>
            <person name="Jin C."/>
        </authorList>
    </citation>
    <scope>NUCLEOTIDE SEQUENCE [LARGE SCALE GENOMIC DNA]</scope>
    <source>
        <strain evidence="4 5">AN110305</strain>
    </source>
</reference>
<dbReference type="PROSITE" id="PS50043">
    <property type="entry name" value="HTH_LUXR_2"/>
    <property type="match status" value="1"/>
</dbReference>
<protein>
    <submittedName>
        <fullName evidence="4">AAA family ATPase</fullName>
    </submittedName>
</protein>
<keyword evidence="1" id="KW-0547">Nucleotide-binding</keyword>
<dbReference type="GO" id="GO:0006355">
    <property type="term" value="P:regulation of DNA-templated transcription"/>
    <property type="evidence" value="ECO:0007669"/>
    <property type="project" value="InterPro"/>
</dbReference>
<feature type="domain" description="HTH luxR-type" evidence="3">
    <location>
        <begin position="939"/>
        <end position="1004"/>
    </location>
</feature>
<dbReference type="Pfam" id="PF13191">
    <property type="entry name" value="AAA_16"/>
    <property type="match status" value="1"/>
</dbReference>
<proteinExistence type="predicted"/>
<dbReference type="GO" id="GO:0003677">
    <property type="term" value="F:DNA binding"/>
    <property type="evidence" value="ECO:0007669"/>
    <property type="project" value="InterPro"/>
</dbReference>
<dbReference type="SUPFAM" id="SSF52540">
    <property type="entry name" value="P-loop containing nucleoside triphosphate hydrolases"/>
    <property type="match status" value="1"/>
</dbReference>
<dbReference type="GO" id="GO:0005524">
    <property type="term" value="F:ATP binding"/>
    <property type="evidence" value="ECO:0007669"/>
    <property type="project" value="UniProtKB-KW"/>
</dbReference>
<dbReference type="OrthoDB" id="5476461at2"/>
<dbReference type="PANTHER" id="PTHR16305">
    <property type="entry name" value="TESTICULAR SOLUBLE ADENYLYL CYCLASE"/>
    <property type="match status" value="1"/>
</dbReference>
<evidence type="ECO:0000259" key="3">
    <source>
        <dbReference type="PROSITE" id="PS50043"/>
    </source>
</evidence>
<evidence type="ECO:0000256" key="1">
    <source>
        <dbReference type="ARBA" id="ARBA00022741"/>
    </source>
</evidence>
<dbReference type="SUPFAM" id="SSF48452">
    <property type="entry name" value="TPR-like"/>
    <property type="match status" value="1"/>
</dbReference>
<dbReference type="EMBL" id="VUOB01000041">
    <property type="protein sequence ID" value="KAA2258774.1"/>
    <property type="molecule type" value="Genomic_DNA"/>
</dbReference>
<dbReference type="PRINTS" id="PR00038">
    <property type="entry name" value="HTHLUXR"/>
</dbReference>
<dbReference type="Gene3D" id="1.25.40.10">
    <property type="entry name" value="Tetratricopeptide repeat domain"/>
    <property type="match status" value="1"/>
</dbReference>
<evidence type="ECO:0000313" key="4">
    <source>
        <dbReference type="EMBL" id="KAA2258774.1"/>
    </source>
</evidence>
<dbReference type="InterPro" id="IPR041664">
    <property type="entry name" value="AAA_16"/>
</dbReference>
<dbReference type="InterPro" id="IPR027417">
    <property type="entry name" value="P-loop_NTPase"/>
</dbReference>
<dbReference type="Gene3D" id="1.10.10.10">
    <property type="entry name" value="Winged helix-like DNA-binding domain superfamily/Winged helix DNA-binding domain"/>
    <property type="match status" value="1"/>
</dbReference>
<dbReference type="PANTHER" id="PTHR16305:SF35">
    <property type="entry name" value="TRANSCRIPTIONAL ACTIVATOR DOMAIN"/>
    <property type="match status" value="1"/>
</dbReference>
<dbReference type="Proteomes" id="UP000323454">
    <property type="component" value="Unassembled WGS sequence"/>
</dbReference>
<gene>
    <name evidence="4" type="ORF">F0L68_23380</name>
</gene>
<dbReference type="InterPro" id="IPR036388">
    <property type="entry name" value="WH-like_DNA-bd_sf"/>
</dbReference>
<dbReference type="RefSeq" id="WP_149851779.1">
    <property type="nucleotide sequence ID" value="NZ_VUOB01000041.1"/>
</dbReference>
<keyword evidence="5" id="KW-1185">Reference proteome</keyword>
<dbReference type="SMART" id="SM00421">
    <property type="entry name" value="HTH_LUXR"/>
    <property type="match status" value="1"/>
</dbReference>
<dbReference type="CDD" id="cd06170">
    <property type="entry name" value="LuxR_C_like"/>
    <property type="match status" value="1"/>
</dbReference>
<reference evidence="4 5" key="1">
    <citation type="submission" date="2019-09" db="EMBL/GenBank/DDBJ databases">
        <title>Goodfellowia gen. nov., a new genus of the Pseudonocardineae related to Actinoalloteichus, containing Goodfellowia coeruleoviolacea gen. nov., comb. nov. gen. nov., comb. nov.</title>
        <authorList>
            <person name="Labeda D."/>
        </authorList>
    </citation>
    <scope>NUCLEOTIDE SEQUENCE [LARGE SCALE GENOMIC DNA]</scope>
    <source>
        <strain evidence="4 5">AN110305</strain>
    </source>
</reference>
<comment type="caution">
    <text evidence="4">The sequence shown here is derived from an EMBL/GenBank/DDBJ whole genome shotgun (WGS) entry which is preliminary data.</text>
</comment>
<organism evidence="4 5">
    <name type="scientific">Solihabitans fulvus</name>
    <dbReference type="NCBI Taxonomy" id="1892852"/>
    <lineage>
        <taxon>Bacteria</taxon>
        <taxon>Bacillati</taxon>
        <taxon>Actinomycetota</taxon>
        <taxon>Actinomycetes</taxon>
        <taxon>Pseudonocardiales</taxon>
        <taxon>Pseudonocardiaceae</taxon>
        <taxon>Solihabitans</taxon>
    </lineage>
</organism>
<dbReference type="InterPro" id="IPR016032">
    <property type="entry name" value="Sig_transdc_resp-reg_C-effctor"/>
</dbReference>
<dbReference type="GO" id="GO:0004016">
    <property type="term" value="F:adenylate cyclase activity"/>
    <property type="evidence" value="ECO:0007669"/>
    <property type="project" value="TreeGrafter"/>
</dbReference>
<evidence type="ECO:0000313" key="5">
    <source>
        <dbReference type="Proteomes" id="UP000323454"/>
    </source>
</evidence>
<dbReference type="InterPro" id="IPR000792">
    <property type="entry name" value="Tscrpt_reg_LuxR_C"/>
</dbReference>
<dbReference type="GO" id="GO:0005737">
    <property type="term" value="C:cytoplasm"/>
    <property type="evidence" value="ECO:0007669"/>
    <property type="project" value="TreeGrafter"/>
</dbReference>
<dbReference type="PROSITE" id="PS00622">
    <property type="entry name" value="HTH_LUXR_1"/>
    <property type="match status" value="1"/>
</dbReference>
<dbReference type="InterPro" id="IPR011990">
    <property type="entry name" value="TPR-like_helical_dom_sf"/>
</dbReference>
<sequence>MPPVARLGSGIPLVARGRELRRLRAALEQASAGAAGAILLAGDAGVGKTRMVDELTAMAVAEGALVLTGRCLDAGETGLPYLPFAEALAQLGGDELAAVQARPALGRLLPALAMPADRNPSRDTPAPHLMLASRRAEQDVGQLQLFDAVHGLLSELAGPHCVLLVIEDLHWADDSTRYLLSFLLARLRSQRLLVVATYRTDDLHRRHPLRPLLTELVRLAAVERIDLEPFGKADSQAFVAALADDRMPQDIRAEVAERSEGNAFFAEELLAAYTACDDGAIPSALADLLLARTERLSPVAQRVVRVASVWGRRLRHERLRAVAELDDTVLDEALREAVQLHVLQVEDGADVYLFRHALVREAVYGDLLPGERVRLHASYARYLAGRLESGDSGRGTAAALAHHSMESNDLPQALSASVRAAAEADKLGAPAESLKHLEQALKLWDAVAPGSRPGDVTELMLLRRASWSAGTAGQPERAVAYARSAVELVDPVADPEQAAERWRRLAQALSPLDGDLSQELEAVDRAWDLVRDRPASHARAWVLAVRAGVLRYVGGRQDEARQCAEDAVRDARAVNAGGAEADALATLGLLDAHAGDLDRAQAHLTQAVERAVQVDVPTAELRARYYLGLAKYDLGEVLESTRVFDEGVARAREFGLTWSSFGLELRILQVISKYAAGDWDGSEAAGEPPGLRVSNTVAARMAAAAVYVTVGRGRFAEAERLITELRTEWHRDVQIVLFAGGCGAELASWRGRPAQAVERMQDALEWSGRVGGTWSLAGIRLVALGISAHADLAARAATRRDAETQAASIAEGDRLAEHARATAKHGRTFTARLGPEGRAWLVKVEAEVTRLHGASDPEAWREAVEAFGYGAVYEQAQCRWRLGEALLSAERRDEAVEQLRLADEVAERLGAVPLRDAVAALAKRARITLRPGAVEEPEQRDVVDLFTPRERGVLRLVALGRTNKQVGEELYISEKTVSVHLSRIMAKLGATRRAEAVAIAYERNLLDHP</sequence>
<dbReference type="AlphaFoldDB" id="A0A5B2X6A5"/>
<accession>A0A5B2X6A5</accession>
<dbReference type="SUPFAM" id="SSF46894">
    <property type="entry name" value="C-terminal effector domain of the bipartite response regulators"/>
    <property type="match status" value="1"/>
</dbReference>
<evidence type="ECO:0000256" key="2">
    <source>
        <dbReference type="ARBA" id="ARBA00022840"/>
    </source>
</evidence>
<name>A0A5B2X6A5_9PSEU</name>
<keyword evidence="2" id="KW-0067">ATP-binding</keyword>
<dbReference type="Pfam" id="PF00196">
    <property type="entry name" value="GerE"/>
    <property type="match status" value="1"/>
</dbReference>